<dbReference type="GO" id="GO:0008270">
    <property type="term" value="F:zinc ion binding"/>
    <property type="evidence" value="ECO:0007669"/>
    <property type="project" value="UniProtKB-KW"/>
</dbReference>
<organism evidence="4 5">
    <name type="scientific">Penicillium cinerascens</name>
    <dbReference type="NCBI Taxonomy" id="70096"/>
    <lineage>
        <taxon>Eukaryota</taxon>
        <taxon>Fungi</taxon>
        <taxon>Dikarya</taxon>
        <taxon>Ascomycota</taxon>
        <taxon>Pezizomycotina</taxon>
        <taxon>Eurotiomycetes</taxon>
        <taxon>Eurotiomycetidae</taxon>
        <taxon>Eurotiales</taxon>
        <taxon>Aspergillaceae</taxon>
        <taxon>Penicillium</taxon>
    </lineage>
</organism>
<dbReference type="InterPro" id="IPR013087">
    <property type="entry name" value="Znf_C2H2_type"/>
</dbReference>
<evidence type="ECO:0000256" key="2">
    <source>
        <dbReference type="SAM" id="MobiDB-lite"/>
    </source>
</evidence>
<dbReference type="PROSITE" id="PS50157">
    <property type="entry name" value="ZINC_FINGER_C2H2_2"/>
    <property type="match status" value="2"/>
</dbReference>
<dbReference type="Gene3D" id="3.30.160.60">
    <property type="entry name" value="Classic Zinc Finger"/>
    <property type="match status" value="1"/>
</dbReference>
<dbReference type="PANTHER" id="PTHR46179:SF19">
    <property type="entry name" value="C2H2 FINGER DOMAIN TRANSCRIPTION FACTOR (EUROFUNG)-RELATED"/>
    <property type="match status" value="1"/>
</dbReference>
<reference evidence="4" key="1">
    <citation type="submission" date="2022-12" db="EMBL/GenBank/DDBJ databases">
        <authorList>
            <person name="Petersen C."/>
        </authorList>
    </citation>
    <scope>NUCLEOTIDE SEQUENCE</scope>
    <source>
        <strain evidence="4">IBT 15544</strain>
    </source>
</reference>
<dbReference type="AlphaFoldDB" id="A0A9W9MMK9"/>
<dbReference type="Proteomes" id="UP001150904">
    <property type="component" value="Unassembled WGS sequence"/>
</dbReference>
<proteinExistence type="predicted"/>
<feature type="domain" description="C2H2-type" evidence="3">
    <location>
        <begin position="508"/>
        <end position="535"/>
    </location>
</feature>
<accession>A0A9W9MMK9</accession>
<dbReference type="PANTHER" id="PTHR46179">
    <property type="entry name" value="ZINC FINGER PROTEIN"/>
    <property type="match status" value="1"/>
</dbReference>
<dbReference type="GO" id="GO:0005634">
    <property type="term" value="C:nucleus"/>
    <property type="evidence" value="ECO:0007669"/>
    <property type="project" value="TreeGrafter"/>
</dbReference>
<dbReference type="SMART" id="SM00355">
    <property type="entry name" value="ZnF_C2H2"/>
    <property type="match status" value="6"/>
</dbReference>
<dbReference type="SUPFAM" id="SSF57667">
    <property type="entry name" value="beta-beta-alpha zinc fingers"/>
    <property type="match status" value="1"/>
</dbReference>
<keyword evidence="5" id="KW-1185">Reference proteome</keyword>
<keyword evidence="1" id="KW-0479">Metal-binding</keyword>
<sequence length="693" mass="77442">MEDPQMSWHDPTDVLQGIMVGPDASQPSDLSDFNPSALALGDSASNPLLELHLASLEAQNQPALMNQWFSEPQDFCYPNYPSRLTGDQDAWNPLQVTGVPNPSSMSHMKVSAVGDPDCGFSKPSGHYRTPSESGSQYMGSLYSADSGYGSTSCATNSIGTSYGMDPRSSPHIGTKEYGFGDSVTMFDQPHLGAGSLFSGDFDYSGSLDGSVKCDHPSCTWVGKCPSDKRKHDARHRKLFKCDEPNCPRKEGFGTINDLARHKKCVHNKEPERGPKMMYLCFGKNCPRPNKKWPRLDNFKQHLSRMHHEEDGEALLKKSMDWYETVIGRQPGQQHDDSLSQDGSLVVTQQDLGSATEMELDSTEVYHSQDSVDLLSSRAVTPRPFSNPSYPETNIQSTQFPVMESLGFDSSLSGEGNSSSTERGNAKSEAFISDAADNLINAMTKMMNHRGRRQSQHSDEGIEIEPENTQLSQPQRQMLQRVLSAALERLSDDAASTAPETSDDKQDWFQCDICSKRTRLRCEMKKHRKRHERPYGCTFPHCAKSFGSKADWKRHESSQHLHVPSWLCTTHDETKGSSCGRLFYREETYTQHLNQQHRIPKTRTKSTLNASRIDLADQSQFWCGFCNRSIALHSHGPAALDERFNHIDIEHFKKGERGRDWCLPSGNGQSDLDNSVAGTSHISEGNKRKRKASD</sequence>
<name>A0A9W9MMK9_9EURO</name>
<feature type="compositionally biased region" description="Polar residues" evidence="2">
    <location>
        <begin position="665"/>
        <end position="682"/>
    </location>
</feature>
<feature type="region of interest" description="Disordered" evidence="2">
    <location>
        <begin position="659"/>
        <end position="693"/>
    </location>
</feature>
<gene>
    <name evidence="4" type="ORF">N7498_004999</name>
</gene>
<protein>
    <submittedName>
        <fullName evidence="4">Zinc finger C2H2</fullName>
    </submittedName>
</protein>
<dbReference type="InterPro" id="IPR036236">
    <property type="entry name" value="Znf_C2H2_sf"/>
</dbReference>
<feature type="compositionally biased region" description="Low complexity" evidence="2">
    <location>
        <begin position="409"/>
        <end position="419"/>
    </location>
</feature>
<reference evidence="4" key="2">
    <citation type="journal article" date="2023" name="IMA Fungus">
        <title>Comparative genomic study of the Penicillium genus elucidates a diverse pangenome and 15 lateral gene transfer events.</title>
        <authorList>
            <person name="Petersen C."/>
            <person name="Sorensen T."/>
            <person name="Nielsen M.R."/>
            <person name="Sondergaard T.E."/>
            <person name="Sorensen J.L."/>
            <person name="Fitzpatrick D.A."/>
            <person name="Frisvad J.C."/>
            <person name="Nielsen K.L."/>
        </authorList>
    </citation>
    <scope>NUCLEOTIDE SEQUENCE</scope>
    <source>
        <strain evidence="4">IBT 15544</strain>
    </source>
</reference>
<dbReference type="OrthoDB" id="6077919at2759"/>
<evidence type="ECO:0000259" key="3">
    <source>
        <dbReference type="PROSITE" id="PS50157"/>
    </source>
</evidence>
<evidence type="ECO:0000313" key="5">
    <source>
        <dbReference type="Proteomes" id="UP001150904"/>
    </source>
</evidence>
<dbReference type="InterPro" id="IPR051061">
    <property type="entry name" value="Zinc_finger_trans_reg"/>
</dbReference>
<dbReference type="GO" id="GO:0006357">
    <property type="term" value="P:regulation of transcription by RNA polymerase II"/>
    <property type="evidence" value="ECO:0007669"/>
    <property type="project" value="TreeGrafter"/>
</dbReference>
<dbReference type="RefSeq" id="XP_058308599.1">
    <property type="nucleotide sequence ID" value="XM_058452061.1"/>
</dbReference>
<dbReference type="PROSITE" id="PS00028">
    <property type="entry name" value="ZINC_FINGER_C2H2_1"/>
    <property type="match status" value="1"/>
</dbReference>
<feature type="region of interest" description="Disordered" evidence="2">
    <location>
        <begin position="405"/>
        <end position="426"/>
    </location>
</feature>
<feature type="domain" description="C2H2-type" evidence="3">
    <location>
        <begin position="534"/>
        <end position="559"/>
    </location>
</feature>
<evidence type="ECO:0000256" key="1">
    <source>
        <dbReference type="PROSITE-ProRule" id="PRU00042"/>
    </source>
</evidence>
<keyword evidence="1" id="KW-0863">Zinc-finger</keyword>
<evidence type="ECO:0000313" key="4">
    <source>
        <dbReference type="EMBL" id="KAJ5204120.1"/>
    </source>
</evidence>
<dbReference type="EMBL" id="JAPQKR010000012">
    <property type="protein sequence ID" value="KAJ5204120.1"/>
    <property type="molecule type" value="Genomic_DNA"/>
</dbReference>
<keyword evidence="1" id="KW-0862">Zinc</keyword>
<dbReference type="GeneID" id="83179362"/>
<comment type="caution">
    <text evidence="4">The sequence shown here is derived from an EMBL/GenBank/DDBJ whole genome shotgun (WGS) entry which is preliminary data.</text>
</comment>